<sequence>MTTATEIHLAARPTGWPSHDDFRTVERGLPDPGPGEVRVRNELMSVDPYMRGRMNAGRSYVPPFELGEALTGAALGRVVASRADGIAEGDLVQHELGWRDLAQGPAAAFRRVQELPGVPASAHLGVLGGTGFAAWVGLTDIAALQAGETVFVSGAAGAVGSAAGQIARLKGAARTIGSAGGPEKARLLTERYGFDVGLDYRAAPIREQLVAATGTEQGEGIDVCFDNVGGDHLEAALEVFNDGGRAALCGAITSYNEEGRSPGPDNLWHVITRGLTLKGWTSPSYRHRWPAFVEEVGPWVRDGRIVADETVREGLGNAVDAFLDLMRGGNTGKMLVRL</sequence>
<dbReference type="InterPro" id="IPR013149">
    <property type="entry name" value="ADH-like_C"/>
</dbReference>
<dbReference type="GO" id="GO:0016628">
    <property type="term" value="F:oxidoreductase activity, acting on the CH-CH group of donors, NAD or NADP as acceptor"/>
    <property type="evidence" value="ECO:0007669"/>
    <property type="project" value="InterPro"/>
</dbReference>
<dbReference type="InterPro" id="IPR020843">
    <property type="entry name" value="ER"/>
</dbReference>
<dbReference type="Proteomes" id="UP000265742">
    <property type="component" value="Unassembled WGS sequence"/>
</dbReference>
<dbReference type="PANTHER" id="PTHR43205:SF7">
    <property type="entry name" value="PROSTAGLANDIN REDUCTASE 1"/>
    <property type="match status" value="1"/>
</dbReference>
<keyword evidence="1" id="KW-0560">Oxidoreductase</keyword>
<feature type="domain" description="Enoyl reductase (ER)" evidence="2">
    <location>
        <begin position="18"/>
        <end position="336"/>
    </location>
</feature>
<dbReference type="InterPro" id="IPR041694">
    <property type="entry name" value="ADH_N_2"/>
</dbReference>
<reference evidence="4" key="1">
    <citation type="submission" date="2018-09" db="EMBL/GenBank/DDBJ databases">
        <authorList>
            <person name="Kim I."/>
        </authorList>
    </citation>
    <scope>NUCLEOTIDE SEQUENCE [LARGE SCALE GENOMIC DNA]</scope>
    <source>
        <strain evidence="4">DD4a</strain>
    </source>
</reference>
<dbReference type="Pfam" id="PF16884">
    <property type="entry name" value="ADH_N_2"/>
    <property type="match status" value="1"/>
</dbReference>
<proteinExistence type="predicted"/>
<dbReference type="SUPFAM" id="SSF50129">
    <property type="entry name" value="GroES-like"/>
    <property type="match status" value="1"/>
</dbReference>
<dbReference type="Pfam" id="PF00107">
    <property type="entry name" value="ADH_zinc_N"/>
    <property type="match status" value="1"/>
</dbReference>
<evidence type="ECO:0000259" key="2">
    <source>
        <dbReference type="SMART" id="SM00829"/>
    </source>
</evidence>
<dbReference type="Gene3D" id="3.90.180.10">
    <property type="entry name" value="Medium-chain alcohol dehydrogenases, catalytic domain"/>
    <property type="match status" value="1"/>
</dbReference>
<protein>
    <submittedName>
        <fullName evidence="3">NADP-dependent oxidoreductase</fullName>
    </submittedName>
</protein>
<dbReference type="InterPro" id="IPR045010">
    <property type="entry name" value="MDR_fam"/>
</dbReference>
<dbReference type="CDD" id="cd05288">
    <property type="entry name" value="PGDH"/>
    <property type="match status" value="1"/>
</dbReference>
<evidence type="ECO:0000313" key="4">
    <source>
        <dbReference type="Proteomes" id="UP000265742"/>
    </source>
</evidence>
<gene>
    <name evidence="3" type="ORF">D1781_10175</name>
</gene>
<name>A0A3A1U228_9MICO</name>
<accession>A0A3A1U228</accession>
<evidence type="ECO:0000256" key="1">
    <source>
        <dbReference type="ARBA" id="ARBA00023002"/>
    </source>
</evidence>
<dbReference type="EMBL" id="QXTG01000002">
    <property type="protein sequence ID" value="RIX27887.1"/>
    <property type="molecule type" value="Genomic_DNA"/>
</dbReference>
<dbReference type="InterPro" id="IPR036291">
    <property type="entry name" value="NAD(P)-bd_dom_sf"/>
</dbReference>
<dbReference type="PANTHER" id="PTHR43205">
    <property type="entry name" value="PROSTAGLANDIN REDUCTASE"/>
    <property type="match status" value="1"/>
</dbReference>
<dbReference type="AlphaFoldDB" id="A0A3A1U228"/>
<dbReference type="SUPFAM" id="SSF51735">
    <property type="entry name" value="NAD(P)-binding Rossmann-fold domains"/>
    <property type="match status" value="1"/>
</dbReference>
<dbReference type="Gene3D" id="3.40.50.720">
    <property type="entry name" value="NAD(P)-binding Rossmann-like Domain"/>
    <property type="match status" value="1"/>
</dbReference>
<keyword evidence="4" id="KW-1185">Reference proteome</keyword>
<dbReference type="OrthoDB" id="9805663at2"/>
<organism evidence="3 4">
    <name type="scientific">Amnibacterium setariae</name>
    <dbReference type="NCBI Taxonomy" id="2306585"/>
    <lineage>
        <taxon>Bacteria</taxon>
        <taxon>Bacillati</taxon>
        <taxon>Actinomycetota</taxon>
        <taxon>Actinomycetes</taxon>
        <taxon>Micrococcales</taxon>
        <taxon>Microbacteriaceae</taxon>
        <taxon>Amnibacterium</taxon>
    </lineage>
</organism>
<evidence type="ECO:0000313" key="3">
    <source>
        <dbReference type="EMBL" id="RIX27887.1"/>
    </source>
</evidence>
<comment type="caution">
    <text evidence="3">The sequence shown here is derived from an EMBL/GenBank/DDBJ whole genome shotgun (WGS) entry which is preliminary data.</text>
</comment>
<dbReference type="SMART" id="SM00829">
    <property type="entry name" value="PKS_ER"/>
    <property type="match status" value="1"/>
</dbReference>
<dbReference type="InterPro" id="IPR011032">
    <property type="entry name" value="GroES-like_sf"/>
</dbReference>
<dbReference type="RefSeq" id="WP_119482196.1">
    <property type="nucleotide sequence ID" value="NZ_QXTG01000002.1"/>
</dbReference>